<organism evidence="8 9">
    <name type="scientific">SAR86 cluster bacterium</name>
    <dbReference type="NCBI Taxonomy" id="2030880"/>
    <lineage>
        <taxon>Bacteria</taxon>
        <taxon>Pseudomonadati</taxon>
        <taxon>Pseudomonadota</taxon>
        <taxon>Gammaproteobacteria</taxon>
        <taxon>SAR86 cluster</taxon>
    </lineage>
</organism>
<evidence type="ECO:0000256" key="4">
    <source>
        <dbReference type="ARBA" id="ARBA00022840"/>
    </source>
</evidence>
<feature type="domain" description="ABC transporter" evidence="7">
    <location>
        <begin position="5"/>
        <end position="190"/>
    </location>
</feature>
<name>A0A368BL89_9GAMM</name>
<evidence type="ECO:0000256" key="1">
    <source>
        <dbReference type="ARBA" id="ARBA00022448"/>
    </source>
</evidence>
<dbReference type="InterPro" id="IPR027417">
    <property type="entry name" value="P-loop_NTPase"/>
</dbReference>
<evidence type="ECO:0000313" key="9">
    <source>
        <dbReference type="Proteomes" id="UP000252147"/>
    </source>
</evidence>
<dbReference type="GO" id="GO:0005524">
    <property type="term" value="F:ATP binding"/>
    <property type="evidence" value="ECO:0007669"/>
    <property type="project" value="UniProtKB-KW"/>
</dbReference>
<keyword evidence="1" id="KW-0813">Transport</keyword>
<keyword evidence="4 8" id="KW-0067">ATP-binding</keyword>
<keyword evidence="2" id="KW-0547">Nucleotide-binding</keyword>
<gene>
    <name evidence="8" type="ORF">DBW97_04505</name>
</gene>
<dbReference type="SMART" id="SM00382">
    <property type="entry name" value="AAA"/>
    <property type="match status" value="1"/>
</dbReference>
<dbReference type="Proteomes" id="UP000252147">
    <property type="component" value="Unassembled WGS sequence"/>
</dbReference>
<dbReference type="PANTHER" id="PTHR43499">
    <property type="entry name" value="ABC TRANSPORTER I FAMILY MEMBER 1"/>
    <property type="match status" value="1"/>
</dbReference>
<dbReference type="PANTHER" id="PTHR43499:SF1">
    <property type="entry name" value="ABC TRANSPORTER I FAMILY MEMBER 1"/>
    <property type="match status" value="1"/>
</dbReference>
<evidence type="ECO:0000256" key="3">
    <source>
        <dbReference type="ARBA" id="ARBA00022748"/>
    </source>
</evidence>
<keyword evidence="6" id="KW-0472">Membrane</keyword>
<dbReference type="GO" id="GO:0016887">
    <property type="term" value="F:ATP hydrolysis activity"/>
    <property type="evidence" value="ECO:0007669"/>
    <property type="project" value="InterPro"/>
</dbReference>
<reference evidence="8 9" key="1">
    <citation type="journal article" date="2018" name="Microbiome">
        <title>Fine metagenomic profile of the Mediterranean stratified and mixed water columns revealed by assembly and recruitment.</title>
        <authorList>
            <person name="Haro-Moreno J.M."/>
            <person name="Lopez-Perez M."/>
            <person name="De La Torre J.R."/>
            <person name="Picazo A."/>
            <person name="Camacho A."/>
            <person name="Rodriguez-Valera F."/>
        </authorList>
    </citation>
    <scope>NUCLEOTIDE SEQUENCE [LARGE SCALE GENOMIC DNA]</scope>
    <source>
        <strain evidence="8">MED-G83</strain>
    </source>
</reference>
<evidence type="ECO:0000259" key="7">
    <source>
        <dbReference type="PROSITE" id="PS50893"/>
    </source>
</evidence>
<dbReference type="InterPro" id="IPR005895">
    <property type="entry name" value="ABC_transptr_haem_export_CcmA"/>
</dbReference>
<comment type="caution">
    <text evidence="8">The sequence shown here is derived from an EMBL/GenBank/DDBJ whole genome shotgun (WGS) entry which is preliminary data.</text>
</comment>
<dbReference type="GO" id="GO:0017004">
    <property type="term" value="P:cytochrome complex assembly"/>
    <property type="evidence" value="ECO:0007669"/>
    <property type="project" value="UniProtKB-KW"/>
</dbReference>
<evidence type="ECO:0000256" key="2">
    <source>
        <dbReference type="ARBA" id="ARBA00022741"/>
    </source>
</evidence>
<accession>A0A368BL89</accession>
<evidence type="ECO:0000256" key="5">
    <source>
        <dbReference type="ARBA" id="ARBA00022967"/>
    </source>
</evidence>
<dbReference type="Gene3D" id="3.40.50.300">
    <property type="entry name" value="P-loop containing nucleotide triphosphate hydrolases"/>
    <property type="match status" value="1"/>
</dbReference>
<keyword evidence="3" id="KW-0201">Cytochrome c-type biogenesis</keyword>
<dbReference type="AlphaFoldDB" id="A0A368BL89"/>
<proteinExistence type="predicted"/>
<keyword evidence="5" id="KW-1278">Translocase</keyword>
<dbReference type="GO" id="GO:0022857">
    <property type="term" value="F:transmembrane transporter activity"/>
    <property type="evidence" value="ECO:0007669"/>
    <property type="project" value="InterPro"/>
</dbReference>
<dbReference type="Pfam" id="PF00005">
    <property type="entry name" value="ABC_tran"/>
    <property type="match status" value="1"/>
</dbReference>
<dbReference type="SUPFAM" id="SSF52540">
    <property type="entry name" value="P-loop containing nucleoside triphosphate hydrolases"/>
    <property type="match status" value="1"/>
</dbReference>
<sequence length="190" mass="20979">MTVLFSANSLSYNIDGNDIFTDISFEIQAGTITEIRGGNGSGKSSLLKILCGLVNSNNLDTQQDVWGDISYLGHHNAMVEELSFRQNFALDGVSIDKTLAQRLNIFRLRNQKLNNLSYGEKRKIALQRILQSGKKIWILDEPYAGLDDLSIATLERIFTGHVKGGGTIVVANHQQSILSSSVINMEKSYA</sequence>
<dbReference type="PROSITE" id="PS50893">
    <property type="entry name" value="ABC_TRANSPORTER_2"/>
    <property type="match status" value="1"/>
</dbReference>
<evidence type="ECO:0000256" key="6">
    <source>
        <dbReference type="ARBA" id="ARBA00023136"/>
    </source>
</evidence>
<dbReference type="InterPro" id="IPR003439">
    <property type="entry name" value="ABC_transporter-like_ATP-bd"/>
</dbReference>
<dbReference type="InterPro" id="IPR003593">
    <property type="entry name" value="AAA+_ATPase"/>
</dbReference>
<evidence type="ECO:0000313" key="8">
    <source>
        <dbReference type="EMBL" id="RCL37627.1"/>
    </source>
</evidence>
<protein>
    <submittedName>
        <fullName evidence="8">ATP-binding cassette domain-containing protein</fullName>
    </submittedName>
</protein>
<dbReference type="EMBL" id="QOPD01000008">
    <property type="protein sequence ID" value="RCL37627.1"/>
    <property type="molecule type" value="Genomic_DNA"/>
</dbReference>